<dbReference type="Gene3D" id="3.40.50.300">
    <property type="entry name" value="P-loop containing nucleotide triphosphate hydrolases"/>
    <property type="match status" value="2"/>
</dbReference>
<dbReference type="InterPro" id="IPR030385">
    <property type="entry name" value="G_IRG_dom"/>
</dbReference>
<evidence type="ECO:0000313" key="7">
    <source>
        <dbReference type="EMBL" id="EPS93845.1"/>
    </source>
</evidence>
<dbReference type="PANTHER" id="PTHR32341:SF10">
    <property type="entry name" value="INTERFERON-INDUCIBLE GTPASE 5"/>
    <property type="match status" value="1"/>
</dbReference>
<dbReference type="Proteomes" id="UP000015241">
    <property type="component" value="Unassembled WGS sequence"/>
</dbReference>
<proteinExistence type="inferred from homology"/>
<dbReference type="GO" id="GO:0016020">
    <property type="term" value="C:membrane"/>
    <property type="evidence" value="ECO:0007669"/>
    <property type="project" value="InterPro"/>
</dbReference>
<feature type="region of interest" description="Disordered" evidence="5">
    <location>
        <begin position="1"/>
        <end position="75"/>
    </location>
</feature>
<keyword evidence="8" id="KW-1185">Reference proteome</keyword>
<accession>S8EW40</accession>
<dbReference type="eggNOG" id="ENOG502QS9R">
    <property type="taxonomic scope" value="Eukaryota"/>
</dbReference>
<dbReference type="OrthoDB" id="422720at2759"/>
<dbReference type="GO" id="GO:0005525">
    <property type="term" value="F:GTP binding"/>
    <property type="evidence" value="ECO:0007669"/>
    <property type="project" value="UniProtKB-KW"/>
</dbReference>
<dbReference type="InterPro" id="IPR051515">
    <property type="entry name" value="IRG"/>
</dbReference>
<feature type="compositionally biased region" description="Basic and acidic residues" evidence="5">
    <location>
        <begin position="7"/>
        <end position="75"/>
    </location>
</feature>
<dbReference type="PANTHER" id="PTHR32341">
    <property type="entry name" value="INTERFERON-INDUCIBLE GTPASE"/>
    <property type="match status" value="1"/>
</dbReference>
<dbReference type="PROSITE" id="PS51716">
    <property type="entry name" value="G_IRG"/>
    <property type="match status" value="2"/>
</dbReference>
<organism evidence="7 8">
    <name type="scientific">Fomitopsis schrenkii</name>
    <name type="common">Brown rot fungus</name>
    <dbReference type="NCBI Taxonomy" id="2126942"/>
    <lineage>
        <taxon>Eukaryota</taxon>
        <taxon>Fungi</taxon>
        <taxon>Dikarya</taxon>
        <taxon>Basidiomycota</taxon>
        <taxon>Agaricomycotina</taxon>
        <taxon>Agaricomycetes</taxon>
        <taxon>Polyporales</taxon>
        <taxon>Fomitopsis</taxon>
    </lineage>
</organism>
<feature type="domain" description="IRG-type G" evidence="6">
    <location>
        <begin position="126"/>
        <end position="314"/>
    </location>
</feature>
<evidence type="ECO:0000256" key="3">
    <source>
        <dbReference type="ARBA" id="ARBA00022801"/>
    </source>
</evidence>
<reference evidence="7 8" key="1">
    <citation type="journal article" date="2012" name="Science">
        <title>The Paleozoic origin of enzymatic lignin decomposition reconstructed from 31 fungal genomes.</title>
        <authorList>
            <person name="Floudas D."/>
            <person name="Binder M."/>
            <person name="Riley R."/>
            <person name="Barry K."/>
            <person name="Blanchette R.A."/>
            <person name="Henrissat B."/>
            <person name="Martinez A.T."/>
            <person name="Otillar R."/>
            <person name="Spatafora J.W."/>
            <person name="Yadav J.S."/>
            <person name="Aerts A."/>
            <person name="Benoit I."/>
            <person name="Boyd A."/>
            <person name="Carlson A."/>
            <person name="Copeland A."/>
            <person name="Coutinho P.M."/>
            <person name="de Vries R.P."/>
            <person name="Ferreira P."/>
            <person name="Findley K."/>
            <person name="Foster B."/>
            <person name="Gaskell J."/>
            <person name="Glotzer D."/>
            <person name="Gorecki P."/>
            <person name="Heitman J."/>
            <person name="Hesse C."/>
            <person name="Hori C."/>
            <person name="Igarashi K."/>
            <person name="Jurgens J.A."/>
            <person name="Kallen N."/>
            <person name="Kersten P."/>
            <person name="Kohler A."/>
            <person name="Kuees U."/>
            <person name="Kumar T.K.A."/>
            <person name="Kuo A."/>
            <person name="LaButti K."/>
            <person name="Larrondo L.F."/>
            <person name="Lindquist E."/>
            <person name="Ling A."/>
            <person name="Lombard V."/>
            <person name="Lucas S."/>
            <person name="Lundell T."/>
            <person name="Martin R."/>
            <person name="McLaughlin D.J."/>
            <person name="Morgenstern I."/>
            <person name="Morin E."/>
            <person name="Murat C."/>
            <person name="Nagy L.G."/>
            <person name="Nolan M."/>
            <person name="Ohm R.A."/>
            <person name="Patyshakuliyeva A."/>
            <person name="Rokas A."/>
            <person name="Ruiz-Duenas F.J."/>
            <person name="Sabat G."/>
            <person name="Salamov A."/>
            <person name="Samejima M."/>
            <person name="Schmutz J."/>
            <person name="Slot J.C."/>
            <person name="St John F."/>
            <person name="Stenlid J."/>
            <person name="Sun H."/>
            <person name="Sun S."/>
            <person name="Syed K."/>
            <person name="Tsang A."/>
            <person name="Wiebenga A."/>
            <person name="Young D."/>
            <person name="Pisabarro A."/>
            <person name="Eastwood D.C."/>
            <person name="Martin F."/>
            <person name="Cullen D."/>
            <person name="Grigoriev I.V."/>
            <person name="Hibbett D.S."/>
        </authorList>
    </citation>
    <scope>NUCLEOTIDE SEQUENCE</scope>
    <source>
        <strain evidence="8">FP-58527</strain>
    </source>
</reference>
<dbReference type="InParanoid" id="S8EW40"/>
<dbReference type="EMBL" id="KE504254">
    <property type="protein sequence ID" value="EPS93845.1"/>
    <property type="molecule type" value="Genomic_DNA"/>
</dbReference>
<evidence type="ECO:0000313" key="8">
    <source>
        <dbReference type="Proteomes" id="UP000015241"/>
    </source>
</evidence>
<evidence type="ECO:0000256" key="1">
    <source>
        <dbReference type="ARBA" id="ARBA00005429"/>
    </source>
</evidence>
<dbReference type="HOGENOM" id="CLU_454994_0_0_1"/>
<name>S8EW40_FOMSC</name>
<keyword evidence="4" id="KW-0342">GTP-binding</keyword>
<evidence type="ECO:0000256" key="2">
    <source>
        <dbReference type="ARBA" id="ARBA00022741"/>
    </source>
</evidence>
<protein>
    <recommendedName>
        <fullName evidence="6">IRG-type G domain-containing protein</fullName>
    </recommendedName>
</protein>
<dbReference type="GO" id="GO:0016787">
    <property type="term" value="F:hydrolase activity"/>
    <property type="evidence" value="ECO:0007669"/>
    <property type="project" value="UniProtKB-KW"/>
</dbReference>
<evidence type="ECO:0000256" key="5">
    <source>
        <dbReference type="SAM" id="MobiDB-lite"/>
    </source>
</evidence>
<keyword evidence="2" id="KW-0547">Nucleotide-binding</keyword>
<dbReference type="AlphaFoldDB" id="S8EW40"/>
<evidence type="ECO:0000259" key="6">
    <source>
        <dbReference type="PROSITE" id="PS51716"/>
    </source>
</evidence>
<dbReference type="Pfam" id="PF05049">
    <property type="entry name" value="IIGP"/>
    <property type="match status" value="2"/>
</dbReference>
<dbReference type="InterPro" id="IPR027417">
    <property type="entry name" value="P-loop_NTPase"/>
</dbReference>
<keyword evidence="3" id="KW-0378">Hydrolase</keyword>
<comment type="similarity">
    <text evidence="1">Belongs to the TRAFAC class dynamin-like GTPase superfamily. IRG family.</text>
</comment>
<gene>
    <name evidence="7" type="ORF">FOMPIDRAFT_91978</name>
</gene>
<evidence type="ECO:0000256" key="4">
    <source>
        <dbReference type="ARBA" id="ARBA00023134"/>
    </source>
</evidence>
<sequence length="599" mass="67506">MGNQNSKVDELREKLESRHKALDEEVRRREDAEKKEEDAEKKMKEQEAQQKKLRQELKMAEEARKRAEEEAREDRNRLTEVQRGLYEARNAQLEAERRLRDGLRPILFPTQAQHAETKRKLHYQFGLFHFAVAGTSGSGKSSLINAFRGVRNRSTRAAPVGVVETTSEVARYPGAPGTPYVWYDVPGAGTLSVPDWQYFTDQGLYIFDCIIIIFDARFTATDIAILRNCVRFQIPSFIVRSKSKQHIANLAKDLPTDKDRDEGYVEDSEDDEDQHMEERMVNARASYIRATRRSVERELEKADLDPQRVYIIDKDDLVKAVKEKPFTDGIDEGALLNDMLTLVGNMLKKTSAWASALSSGRLSTSSMLRRRVCATSTDGLLHFAVSGIAGSGKSSLVNALRGLRNRDKGAVPTGVDETAGEFGRFPDADPTRRCVWYDMPGAGTLAVPDWKYFTDQGLYIFDSIIVLFDARLTETDVAILRNAARFDIPTYIVRAKSSQHIHNLAADMPADDSGDSEDESEGATPLALERARETYIRETRANIEENLKAAELPHQRVYLIDKDVLVRVVKGKPVKGSIDEVALLQDIAAEIHRRQATDD</sequence>
<feature type="domain" description="IRG-type G" evidence="6">
    <location>
        <begin position="379"/>
        <end position="562"/>
    </location>
</feature>
<dbReference type="InterPro" id="IPR007743">
    <property type="entry name" value="Immunity-related_GTPase-like"/>
</dbReference>
<dbReference type="STRING" id="743788.S8EW40"/>
<dbReference type="SUPFAM" id="SSF52540">
    <property type="entry name" value="P-loop containing nucleoside triphosphate hydrolases"/>
    <property type="match status" value="2"/>
</dbReference>